<sequence length="234" mass="25532">MSELRDVAENDLIETIEVEASAPAGRGRRRGAASEPALRTVATSRGVRDAVRAIREAMKVGDEQAVERAMEAWAAADRRVEVVRQSSLGEQLQRPELGFSRHGPGDPFIYHFCDSLCSKSERAKAAPSGDRALERIELAALTHSRMLERGATPHRLVNIVADREGGRKIVFRLDPGEAAFGDIKAALKEAGAKFDGGAKLWVLPESESSKALALADEWRFAEFHTLAMERCGAL</sequence>
<organism evidence="1 2">
    <name type="scientific">Rhodovibrio sodomensis</name>
    <dbReference type="NCBI Taxonomy" id="1088"/>
    <lineage>
        <taxon>Bacteria</taxon>
        <taxon>Pseudomonadati</taxon>
        <taxon>Pseudomonadota</taxon>
        <taxon>Alphaproteobacteria</taxon>
        <taxon>Rhodospirillales</taxon>
        <taxon>Rhodovibrionaceae</taxon>
        <taxon>Rhodovibrio</taxon>
    </lineage>
</organism>
<name>A0ABS1DH74_9PROT</name>
<dbReference type="Proteomes" id="UP001296873">
    <property type="component" value="Unassembled WGS sequence"/>
</dbReference>
<accession>A0ABS1DH74</accession>
<proteinExistence type="predicted"/>
<gene>
    <name evidence="1" type="ORF">CKO28_17460</name>
</gene>
<dbReference type="EMBL" id="NRRL01000063">
    <property type="protein sequence ID" value="MBK1669826.1"/>
    <property type="molecule type" value="Genomic_DNA"/>
</dbReference>
<comment type="caution">
    <text evidence="1">The sequence shown here is derived from an EMBL/GenBank/DDBJ whole genome shotgun (WGS) entry which is preliminary data.</text>
</comment>
<evidence type="ECO:0000313" key="1">
    <source>
        <dbReference type="EMBL" id="MBK1669826.1"/>
    </source>
</evidence>
<keyword evidence="2" id="KW-1185">Reference proteome</keyword>
<reference evidence="1 2" key="1">
    <citation type="journal article" date="2020" name="Microorganisms">
        <title>Osmotic Adaptation and Compatible Solute Biosynthesis of Phototrophic Bacteria as Revealed from Genome Analyses.</title>
        <authorList>
            <person name="Imhoff J.F."/>
            <person name="Rahn T."/>
            <person name="Kunzel S."/>
            <person name="Keller A."/>
            <person name="Neulinger S.C."/>
        </authorList>
    </citation>
    <scope>NUCLEOTIDE SEQUENCE [LARGE SCALE GENOMIC DNA]</scope>
    <source>
        <strain evidence="1 2">DSM 9895</strain>
    </source>
</reference>
<evidence type="ECO:0000313" key="2">
    <source>
        <dbReference type="Proteomes" id="UP001296873"/>
    </source>
</evidence>
<dbReference type="RefSeq" id="WP_200342171.1">
    <property type="nucleotide sequence ID" value="NZ_NRRL01000063.1"/>
</dbReference>
<protein>
    <submittedName>
        <fullName evidence="1">Uncharacterized protein</fullName>
    </submittedName>
</protein>